<proteinExistence type="predicted"/>
<keyword evidence="1 2" id="KW-0732">Signal</keyword>
<name>A0A923IWV6_9SPHI</name>
<dbReference type="AlphaFoldDB" id="A0A923IWV6"/>
<dbReference type="Pfam" id="PF00932">
    <property type="entry name" value="LTD"/>
    <property type="match status" value="1"/>
</dbReference>
<feature type="domain" description="LTD" evidence="3">
    <location>
        <begin position="321"/>
        <end position="437"/>
    </location>
</feature>
<protein>
    <recommendedName>
        <fullName evidence="3">LTD domain-containing protein</fullName>
    </recommendedName>
</protein>
<feature type="signal peptide" evidence="2">
    <location>
        <begin position="1"/>
        <end position="18"/>
    </location>
</feature>
<evidence type="ECO:0000313" key="4">
    <source>
        <dbReference type="EMBL" id="MBB2145617.1"/>
    </source>
</evidence>
<keyword evidence="5" id="KW-1185">Reference proteome</keyword>
<dbReference type="Gene3D" id="2.60.40.1220">
    <property type="match status" value="1"/>
</dbReference>
<gene>
    <name evidence="4" type="ORF">GM921_08985</name>
</gene>
<dbReference type="InterPro" id="IPR014755">
    <property type="entry name" value="Cu-Rt/internalin_Ig-like"/>
</dbReference>
<dbReference type="EMBL" id="WNXD01000002">
    <property type="protein sequence ID" value="MBB2145617.1"/>
    <property type="molecule type" value="Genomic_DNA"/>
</dbReference>
<dbReference type="RefSeq" id="WP_182922317.1">
    <property type="nucleotide sequence ID" value="NZ_WNXD01000002.1"/>
</dbReference>
<accession>A0A923IWV6</accession>
<dbReference type="Gene3D" id="2.60.40.4070">
    <property type="match status" value="1"/>
</dbReference>
<comment type="caution">
    <text evidence="4">The sequence shown here is derived from an EMBL/GenBank/DDBJ whole genome shotgun (WGS) entry which is preliminary data.</text>
</comment>
<sequence length="600" mass="65583">MRKSLLFLMLLSVKLTFGQVSDDFSDGNFTTNPNWVGSTSLFNVNATKQLKSSLSATAQTVTLSTANTFATNAKWEFSVQMSFDPSASNLARIYLISDNQDLSGSLNGYFVQIGESGSTDSYDLYKQTGTTVSKIIDGPAKTRVDVNSLLARVRVTRNDVGKWELYTDITGGTNYALEGSITDLTFTNSDWFGVFCKYTATRSTGFTFDDFSITELIPDVTPPTLVSAKVLDELTIEAVFSERLESTSALMANNYTIANLGNPTSITTTSLPTVYKLTYASALPSGDYKLTVNDLKDLKGNLIGANNTASFFYLKPYILKKEDVLISEILVNPKAGGVDFIEIYNNTNQVLDLAALQLANVDVSGNPASIKNVSTTALYMPAKTYWVLTTKSDVIKEQYNAEFPNQFIQMSSLPAYNNDKGAVILLGSQGVLDQFDYIEKMHIALLQNADGVALERVSFTKPTNELGNFKSAAATIGFATPTYRNSQEEDPTLVKSNVSLASKTFSPDGDGFEDLLQIDYKFVNNGNLASINIYTDKGVLIRKLKQNTTIATAGSFSWDGMNDNGQQSKVGIYVVKFDTFALNGKTEHFKQTCVLAAKLN</sequence>
<evidence type="ECO:0000256" key="2">
    <source>
        <dbReference type="SAM" id="SignalP"/>
    </source>
</evidence>
<dbReference type="Proteomes" id="UP000601055">
    <property type="component" value="Unassembled WGS sequence"/>
</dbReference>
<dbReference type="InterPro" id="IPR001322">
    <property type="entry name" value="Lamin_tail_dom"/>
</dbReference>
<evidence type="ECO:0000259" key="3">
    <source>
        <dbReference type="Pfam" id="PF00932"/>
    </source>
</evidence>
<evidence type="ECO:0000313" key="5">
    <source>
        <dbReference type="Proteomes" id="UP000601055"/>
    </source>
</evidence>
<reference evidence="4" key="1">
    <citation type="submission" date="2019-11" db="EMBL/GenBank/DDBJ databases">
        <title>Description of Pedobacter sp. LMG 31464T.</title>
        <authorList>
            <person name="Carlier A."/>
            <person name="Qi S."/>
            <person name="Vandamme P."/>
        </authorList>
    </citation>
    <scope>NUCLEOTIDE SEQUENCE</scope>
    <source>
        <strain evidence="4">LMG 31464</strain>
    </source>
</reference>
<organism evidence="4 5">
    <name type="scientific">Pedobacter planticolens</name>
    <dbReference type="NCBI Taxonomy" id="2679964"/>
    <lineage>
        <taxon>Bacteria</taxon>
        <taxon>Pseudomonadati</taxon>
        <taxon>Bacteroidota</taxon>
        <taxon>Sphingobacteriia</taxon>
        <taxon>Sphingobacteriales</taxon>
        <taxon>Sphingobacteriaceae</taxon>
        <taxon>Pedobacter</taxon>
    </lineage>
</organism>
<evidence type="ECO:0000256" key="1">
    <source>
        <dbReference type="ARBA" id="ARBA00022729"/>
    </source>
</evidence>
<feature type="chain" id="PRO_5037066722" description="LTD domain-containing protein" evidence="2">
    <location>
        <begin position="19"/>
        <end position="600"/>
    </location>
</feature>